<dbReference type="InterPro" id="IPR006224">
    <property type="entry name" value="PsdUridine_synth_RluA-like_CS"/>
</dbReference>
<dbReference type="Proteomes" id="UP000217838">
    <property type="component" value="Unassembled WGS sequence"/>
</dbReference>
<gene>
    <name evidence="5" type="ORF">COB11_05600</name>
</gene>
<dbReference type="GO" id="GO:0000455">
    <property type="term" value="P:enzyme-directed rRNA pseudouridine synthesis"/>
    <property type="evidence" value="ECO:0007669"/>
    <property type="project" value="TreeGrafter"/>
</dbReference>
<dbReference type="PROSITE" id="PS50889">
    <property type="entry name" value="S4"/>
    <property type="match status" value="1"/>
</dbReference>
<evidence type="ECO:0000256" key="3">
    <source>
        <dbReference type="PROSITE-ProRule" id="PRU00182"/>
    </source>
</evidence>
<dbReference type="GO" id="GO:0009982">
    <property type="term" value="F:pseudouridine synthase activity"/>
    <property type="evidence" value="ECO:0007669"/>
    <property type="project" value="InterPro"/>
</dbReference>
<accession>A0A2A4YF85</accession>
<evidence type="ECO:0000313" key="5">
    <source>
        <dbReference type="EMBL" id="PCI93280.1"/>
    </source>
</evidence>
<proteinExistence type="inferred from homology"/>
<reference evidence="6" key="1">
    <citation type="submission" date="2017-08" db="EMBL/GenBank/DDBJ databases">
        <title>A dynamic microbial community with high functional redundancy inhabits the cold, oxic subseafloor aquifer.</title>
        <authorList>
            <person name="Tully B.J."/>
            <person name="Wheat C.G."/>
            <person name="Glazer B.T."/>
            <person name="Huber J.A."/>
        </authorList>
    </citation>
    <scope>NUCLEOTIDE SEQUENCE [LARGE SCALE GENOMIC DNA]</scope>
</reference>
<dbReference type="CDD" id="cd00165">
    <property type="entry name" value="S4"/>
    <property type="match status" value="1"/>
</dbReference>
<sequence>MATKASKSATVLEILKGLYPDSSNSTLKKWIKHKRVYVDSLLILRSDYAVTEGMDIELDRKKSYFKEDIEILYEDPDISVIHKPMKLLSVATDSEKTRTAHDLLKTRYIGKRVYPVHRLDYETSGVMVFALTKEARESLKKQFEERSTTRVYEVIVENEMTETKGKWEHFLREDGNYKMHITKDEENAKKAITFFETIELKKGRSFLRCTLHTGRKNQIRVQAANAGYPVIGDTKYGAKTNPIARLGLHAATLGFAHPRSGKKFSFSYKTPLMFQRLFKNVDQ</sequence>
<dbReference type="PANTHER" id="PTHR21600:SF44">
    <property type="entry name" value="RIBOSOMAL LARGE SUBUNIT PSEUDOURIDINE SYNTHASE D"/>
    <property type="match status" value="1"/>
</dbReference>
<dbReference type="GO" id="GO:0140098">
    <property type="term" value="F:catalytic activity, acting on RNA"/>
    <property type="evidence" value="ECO:0007669"/>
    <property type="project" value="UniProtKB-ARBA"/>
</dbReference>
<dbReference type="GO" id="GO:0003723">
    <property type="term" value="F:RNA binding"/>
    <property type="evidence" value="ECO:0007669"/>
    <property type="project" value="UniProtKB-KW"/>
</dbReference>
<dbReference type="PANTHER" id="PTHR21600">
    <property type="entry name" value="MITOCHONDRIAL RNA PSEUDOURIDINE SYNTHASE"/>
    <property type="match status" value="1"/>
</dbReference>
<dbReference type="CDD" id="cd02869">
    <property type="entry name" value="PseudoU_synth_RluA_like"/>
    <property type="match status" value="1"/>
</dbReference>
<protein>
    <submittedName>
        <fullName evidence="5">RNA pseudouridine synthase</fullName>
    </submittedName>
</protein>
<comment type="caution">
    <text evidence="5">The sequence shown here is derived from an EMBL/GenBank/DDBJ whole genome shotgun (WGS) entry which is preliminary data.</text>
</comment>
<name>A0A2A4YF85_UNCAE</name>
<evidence type="ECO:0000256" key="2">
    <source>
        <dbReference type="ARBA" id="ARBA00023235"/>
    </source>
</evidence>
<dbReference type="SUPFAM" id="SSF55120">
    <property type="entry name" value="Pseudouridine synthase"/>
    <property type="match status" value="1"/>
</dbReference>
<dbReference type="AlphaFoldDB" id="A0A2A4YF85"/>
<keyword evidence="2" id="KW-0413">Isomerase</keyword>
<dbReference type="PROSITE" id="PS01129">
    <property type="entry name" value="PSI_RLU"/>
    <property type="match status" value="1"/>
</dbReference>
<dbReference type="EMBL" id="NVUU01000066">
    <property type="protein sequence ID" value="PCI93280.1"/>
    <property type="molecule type" value="Genomic_DNA"/>
</dbReference>
<dbReference type="Pfam" id="PF00849">
    <property type="entry name" value="PseudoU_synth_2"/>
    <property type="match status" value="1"/>
</dbReference>
<dbReference type="InterPro" id="IPR020103">
    <property type="entry name" value="PsdUridine_synth_cat_dom_sf"/>
</dbReference>
<keyword evidence="3" id="KW-0694">RNA-binding</keyword>
<dbReference type="InterPro" id="IPR006145">
    <property type="entry name" value="PsdUridine_synth_RsuA/RluA"/>
</dbReference>
<evidence type="ECO:0000259" key="4">
    <source>
        <dbReference type="Pfam" id="PF00849"/>
    </source>
</evidence>
<dbReference type="Gene3D" id="3.30.2350.10">
    <property type="entry name" value="Pseudouridine synthase"/>
    <property type="match status" value="1"/>
</dbReference>
<organism evidence="5 6">
    <name type="scientific">Aerophobetes bacterium</name>
    <dbReference type="NCBI Taxonomy" id="2030807"/>
    <lineage>
        <taxon>Bacteria</taxon>
        <taxon>Candidatus Aerophobota</taxon>
    </lineage>
</organism>
<feature type="domain" description="Pseudouridine synthase RsuA/RluA-like" evidence="4">
    <location>
        <begin position="78"/>
        <end position="224"/>
    </location>
</feature>
<dbReference type="InterPro" id="IPR050188">
    <property type="entry name" value="RluA_PseudoU_synthase"/>
</dbReference>
<evidence type="ECO:0000256" key="1">
    <source>
        <dbReference type="ARBA" id="ARBA00010876"/>
    </source>
</evidence>
<comment type="similarity">
    <text evidence="1">Belongs to the pseudouridine synthase RluA family.</text>
</comment>
<evidence type="ECO:0000313" key="6">
    <source>
        <dbReference type="Proteomes" id="UP000217838"/>
    </source>
</evidence>